<dbReference type="EMBL" id="OD003255">
    <property type="protein sequence ID" value="CAD7407411.1"/>
    <property type="molecule type" value="Genomic_DNA"/>
</dbReference>
<name>A0A7R9D5C6_TIMPO</name>
<proteinExistence type="predicted"/>
<dbReference type="AlphaFoldDB" id="A0A7R9D5C6"/>
<feature type="region of interest" description="Disordered" evidence="1">
    <location>
        <begin position="46"/>
        <end position="67"/>
    </location>
</feature>
<protein>
    <submittedName>
        <fullName evidence="2">Uncharacterized protein</fullName>
    </submittedName>
</protein>
<sequence length="120" mass="13702">MASEHLKYVDAINKILIEQELRRVFLALWNGDVTREECSSQPVLVDLDRSNSSNSNKDRSRHCESNNALSLPGSLALLPTPSYGRMRTTIKQHVNGTVKRTVSYKDVCIFFINWGMLLKY</sequence>
<evidence type="ECO:0000256" key="1">
    <source>
        <dbReference type="SAM" id="MobiDB-lite"/>
    </source>
</evidence>
<gene>
    <name evidence="2" type="ORF">TPSB3V08_LOCUS5871</name>
</gene>
<reference evidence="2" key="1">
    <citation type="submission" date="2020-11" db="EMBL/GenBank/DDBJ databases">
        <authorList>
            <person name="Tran Van P."/>
        </authorList>
    </citation>
    <scope>NUCLEOTIDE SEQUENCE</scope>
</reference>
<evidence type="ECO:0000313" key="2">
    <source>
        <dbReference type="EMBL" id="CAD7407411.1"/>
    </source>
</evidence>
<accession>A0A7R9D5C6</accession>
<organism evidence="2">
    <name type="scientific">Timema poppense</name>
    <name type="common">Walking stick</name>
    <dbReference type="NCBI Taxonomy" id="170557"/>
    <lineage>
        <taxon>Eukaryota</taxon>
        <taxon>Metazoa</taxon>
        <taxon>Ecdysozoa</taxon>
        <taxon>Arthropoda</taxon>
        <taxon>Hexapoda</taxon>
        <taxon>Insecta</taxon>
        <taxon>Pterygota</taxon>
        <taxon>Neoptera</taxon>
        <taxon>Polyneoptera</taxon>
        <taxon>Phasmatodea</taxon>
        <taxon>Timematodea</taxon>
        <taxon>Timematoidea</taxon>
        <taxon>Timematidae</taxon>
        <taxon>Timema</taxon>
    </lineage>
</organism>